<dbReference type="Pfam" id="PF06432">
    <property type="entry name" value="GPI2"/>
    <property type="match status" value="1"/>
</dbReference>
<evidence type="ECO:0000256" key="1">
    <source>
        <dbReference type="ARBA" id="ARBA00004141"/>
    </source>
</evidence>
<dbReference type="Proteomes" id="UP000710440">
    <property type="component" value="Unassembled WGS sequence"/>
</dbReference>
<feature type="region of interest" description="Disordered" evidence="8">
    <location>
        <begin position="1"/>
        <end position="29"/>
    </location>
</feature>
<evidence type="ECO:0000313" key="11">
    <source>
        <dbReference type="Proteomes" id="UP000710440"/>
    </source>
</evidence>
<evidence type="ECO:0000256" key="4">
    <source>
        <dbReference type="ARBA" id="ARBA00022502"/>
    </source>
</evidence>
<feature type="compositionally biased region" description="Basic and acidic residues" evidence="8">
    <location>
        <begin position="1"/>
        <end position="19"/>
    </location>
</feature>
<dbReference type="OrthoDB" id="196709at2759"/>
<evidence type="ECO:0000256" key="6">
    <source>
        <dbReference type="ARBA" id="ARBA00022989"/>
    </source>
</evidence>
<name>A0A9P3F108_ASPVI</name>
<dbReference type="RefSeq" id="XP_043124353.1">
    <property type="nucleotide sequence ID" value="XM_043268418.1"/>
</dbReference>
<keyword evidence="6 9" id="KW-1133">Transmembrane helix</keyword>
<dbReference type="GO" id="GO:0000506">
    <property type="term" value="C:glycosylphosphatidylinositol-N-acetylglucosaminyltransferase (GPI-GnT) complex"/>
    <property type="evidence" value="ECO:0007669"/>
    <property type="project" value="TreeGrafter"/>
</dbReference>
<evidence type="ECO:0000256" key="7">
    <source>
        <dbReference type="ARBA" id="ARBA00023136"/>
    </source>
</evidence>
<dbReference type="GO" id="GO:0006506">
    <property type="term" value="P:GPI anchor biosynthetic process"/>
    <property type="evidence" value="ECO:0007669"/>
    <property type="project" value="UniProtKB-KW"/>
</dbReference>
<evidence type="ECO:0000256" key="5">
    <source>
        <dbReference type="ARBA" id="ARBA00022692"/>
    </source>
</evidence>
<comment type="subcellular location">
    <subcellularLocation>
        <location evidence="1">Membrane</location>
        <topology evidence="1">Multi-pass membrane protein</topology>
    </subcellularLocation>
</comment>
<accession>A0A9P3F108</accession>
<comment type="pathway">
    <text evidence="2">Glycolipid biosynthesis; glycosylphosphatidylinositol-anchor biosynthesis.</text>
</comment>
<evidence type="ECO:0008006" key="12">
    <source>
        <dbReference type="Google" id="ProtNLM"/>
    </source>
</evidence>
<feature type="region of interest" description="Disordered" evidence="8">
    <location>
        <begin position="386"/>
        <end position="428"/>
    </location>
</feature>
<dbReference type="InterPro" id="IPR009450">
    <property type="entry name" value="Plno_GlcNAc_GPI2"/>
</dbReference>
<evidence type="ECO:0000313" key="10">
    <source>
        <dbReference type="EMBL" id="GIK01167.1"/>
    </source>
</evidence>
<feature type="transmembrane region" description="Helical" evidence="9">
    <location>
        <begin position="792"/>
        <end position="809"/>
    </location>
</feature>
<protein>
    <recommendedName>
        <fullName evidence="12">Phosphatidylinositol:UDP-GlcNAc transferase PIG-C</fullName>
    </recommendedName>
</protein>
<sequence>MGDRSTDAIDIHSDDERKPSLSALDADEQASRRTIKINPIPEFGPKQPMPDHLVDVLEEWHKENGRKPPRCAYANNKGTYKWKVFDREGKELELSKFEILSPCAYSVLVLHSPDFPQKLVRSRWPHWTKHGSFLIAWQGVTKGFDAKCCAIRVFAPKLEEIAYSQDVWKVTIPDLDPEGEGIKKRPLSVATAPSQPRVRNRGQEREREKEAEKRKCVSRPKREVLTSNPNSGDASESSDETDSSAEESSDASSSSEEEEEEIVPAPIAKRRRLQQQTSSTLVRTRKATNPAKVTFKLVSYRSGAIRAFPLDECKTGRDLFDKARTFFRLFDRNVDVKILSCQISSERAQHFLFGSEGEFELLIKQAKDSKSSEDGTVTIEHEFSVCSMPPPPGSPPPIPPPVPVETHPNRTSSLKPPPEHRALPDPTRLAPEDAYFSSAHLRGRTANANYDDSLRALNGNAAALRPQPAFPGADSLKERKVRGPSRRRRRKGAWKKLLWVKQSYPDNYTDTETFLDHLQRNPRVRPYDFWPLVADSTVIVQHVSSVAIFVCCFVGIVQERVSPVSVVCWGSVGTAMGWILWDSWVWREHHTEQAQNAERIPDGDDGSSSSSAASSVNPSSGAASRLVGPKDGQNEVHGLGLTMSSGEPGELLRRRSTGFGGEAYGPSDPGSPGHQANGGLSNTHLYHGSQETDETLLLSSRNRQRLSTVKSAFLIYFSLLGLSPILKSLTKSTASDSIWAMSCWLLFMNIFSFDYGSGEGAGATKFPASLSTNAAVMASTVLASRLPSTTHVFSLMLFSIEVFGLFPIFRRQLRHTSWTGHVLLTLALVIVAGGAVGMTLRGGWTAAVVGSFLGSIMTAFAMGGCSWWLISLQKYKNVVTGPWDPARPIIRRQWD</sequence>
<feature type="compositionally biased region" description="Acidic residues" evidence="8">
    <location>
        <begin position="236"/>
        <end position="262"/>
    </location>
</feature>
<comment type="similarity">
    <text evidence="3">Belongs to the PIGC family.</text>
</comment>
<reference evidence="10 11" key="1">
    <citation type="submission" date="2021-02" db="EMBL/GenBank/DDBJ databases">
        <title>Pan-genome distribution and transcriptional activeness of fungal secondary metabolism genes in Aspergillus section Fumigati.</title>
        <authorList>
            <person name="Takahashi H."/>
            <person name="Umemura M."/>
            <person name="Ninomiya A."/>
            <person name="Kusuya Y."/>
            <person name="Urayama S."/>
            <person name="Shimizu M."/>
            <person name="Watanabe A."/>
            <person name="Kamei K."/>
            <person name="Yaguchi T."/>
            <person name="Hagiwara D."/>
        </authorList>
    </citation>
    <scope>NUCLEOTIDE SEQUENCE [LARGE SCALE GENOMIC DNA]</scope>
    <source>
        <strain evidence="10 11">IFM 47045</strain>
    </source>
</reference>
<dbReference type="EMBL" id="BOPL01000003">
    <property type="protein sequence ID" value="GIK01167.1"/>
    <property type="molecule type" value="Genomic_DNA"/>
</dbReference>
<feature type="compositionally biased region" description="Low complexity" evidence="8">
    <location>
        <begin position="606"/>
        <end position="624"/>
    </location>
</feature>
<proteinExistence type="inferred from homology"/>
<comment type="caution">
    <text evidence="10">The sequence shown here is derived from an EMBL/GenBank/DDBJ whole genome shotgun (WGS) entry which is preliminary data.</text>
</comment>
<evidence type="ECO:0000256" key="8">
    <source>
        <dbReference type="SAM" id="MobiDB-lite"/>
    </source>
</evidence>
<dbReference type="PANTHER" id="PTHR12982:SF0">
    <property type="entry name" value="PHOSPHATIDYLINOSITOL N-ACETYLGLUCOSAMINYLTRANSFERASE SUBUNIT C"/>
    <property type="match status" value="1"/>
</dbReference>
<feature type="region of interest" description="Disordered" evidence="8">
    <location>
        <begin position="465"/>
        <end position="489"/>
    </location>
</feature>
<feature type="region of interest" description="Disordered" evidence="8">
    <location>
        <begin position="179"/>
        <end position="285"/>
    </location>
</feature>
<keyword evidence="11" id="KW-1185">Reference proteome</keyword>
<evidence type="ECO:0000256" key="3">
    <source>
        <dbReference type="ARBA" id="ARBA00008321"/>
    </source>
</evidence>
<feature type="compositionally biased region" description="Pro residues" evidence="8">
    <location>
        <begin position="388"/>
        <end position="403"/>
    </location>
</feature>
<dbReference type="PANTHER" id="PTHR12982">
    <property type="entry name" value="PHOSPHATIDYLINOSITOL GLYCAN, CLASS C"/>
    <property type="match status" value="1"/>
</dbReference>
<feature type="transmembrane region" description="Helical" evidence="9">
    <location>
        <begin position="846"/>
        <end position="870"/>
    </location>
</feature>
<keyword evidence="5 9" id="KW-0812">Transmembrane</keyword>
<dbReference type="AlphaFoldDB" id="A0A9P3F108"/>
<dbReference type="GeneID" id="66933181"/>
<feature type="compositionally biased region" description="Basic and acidic residues" evidence="8">
    <location>
        <begin position="201"/>
        <end position="224"/>
    </location>
</feature>
<feature type="region of interest" description="Disordered" evidence="8">
    <location>
        <begin position="592"/>
        <end position="686"/>
    </location>
</feature>
<organism evidence="10 11">
    <name type="scientific">Aspergillus viridinutans</name>
    <dbReference type="NCBI Taxonomy" id="75553"/>
    <lineage>
        <taxon>Eukaryota</taxon>
        <taxon>Fungi</taxon>
        <taxon>Dikarya</taxon>
        <taxon>Ascomycota</taxon>
        <taxon>Pezizomycotina</taxon>
        <taxon>Eurotiomycetes</taxon>
        <taxon>Eurotiomycetidae</taxon>
        <taxon>Eurotiales</taxon>
        <taxon>Aspergillaceae</taxon>
        <taxon>Aspergillus</taxon>
        <taxon>Aspergillus subgen. Fumigati</taxon>
    </lineage>
</organism>
<evidence type="ECO:0000256" key="9">
    <source>
        <dbReference type="SAM" id="Phobius"/>
    </source>
</evidence>
<feature type="compositionally biased region" description="Basic residues" evidence="8">
    <location>
        <begin position="479"/>
        <end position="489"/>
    </location>
</feature>
<evidence type="ECO:0000256" key="2">
    <source>
        <dbReference type="ARBA" id="ARBA00004687"/>
    </source>
</evidence>
<keyword evidence="7 9" id="KW-0472">Membrane</keyword>
<feature type="transmembrane region" description="Helical" evidence="9">
    <location>
        <begin position="821"/>
        <end position="840"/>
    </location>
</feature>
<gene>
    <name evidence="10" type="ORF">Aspvir_005199</name>
</gene>
<keyword evidence="4" id="KW-0337">GPI-anchor biosynthesis</keyword>